<sequence length="112" mass="12196">MKDRTTALAVGAAALLAVLSGCMQDPSFEERKDYLSTVSEQGAEVHDLIRETYGEPDEQRCEELFDALDSDAPDFVGISAQKRFDEQARQFFVDACLSGSVGDISPSDVEDA</sequence>
<proteinExistence type="predicted"/>
<evidence type="ECO:0000313" key="1">
    <source>
        <dbReference type="EMBL" id="MFC4336568.1"/>
    </source>
</evidence>
<dbReference type="EMBL" id="JBHSDK010000021">
    <property type="protein sequence ID" value="MFC4336568.1"/>
    <property type="molecule type" value="Genomic_DNA"/>
</dbReference>
<protein>
    <recommendedName>
        <fullName evidence="3">Lipoprotein</fullName>
    </recommendedName>
</protein>
<evidence type="ECO:0008006" key="3">
    <source>
        <dbReference type="Google" id="ProtNLM"/>
    </source>
</evidence>
<accession>A0ABV8U0F1</accession>
<dbReference type="PROSITE" id="PS51257">
    <property type="entry name" value="PROKAR_LIPOPROTEIN"/>
    <property type="match status" value="1"/>
</dbReference>
<dbReference type="RefSeq" id="WP_380622632.1">
    <property type="nucleotide sequence ID" value="NZ_JBHSDK010000021.1"/>
</dbReference>
<dbReference type="Proteomes" id="UP001595823">
    <property type="component" value="Unassembled WGS sequence"/>
</dbReference>
<gene>
    <name evidence="1" type="ORF">ACFPET_15295</name>
</gene>
<name>A0ABV8U0F1_9ACTN</name>
<keyword evidence="2" id="KW-1185">Reference proteome</keyword>
<organism evidence="1 2">
    <name type="scientific">Salininema proteolyticum</name>
    <dbReference type="NCBI Taxonomy" id="1607685"/>
    <lineage>
        <taxon>Bacteria</taxon>
        <taxon>Bacillati</taxon>
        <taxon>Actinomycetota</taxon>
        <taxon>Actinomycetes</taxon>
        <taxon>Glycomycetales</taxon>
        <taxon>Glycomycetaceae</taxon>
        <taxon>Salininema</taxon>
    </lineage>
</organism>
<evidence type="ECO:0000313" key="2">
    <source>
        <dbReference type="Proteomes" id="UP001595823"/>
    </source>
</evidence>
<comment type="caution">
    <text evidence="1">The sequence shown here is derived from an EMBL/GenBank/DDBJ whole genome shotgun (WGS) entry which is preliminary data.</text>
</comment>
<reference evidence="2" key="1">
    <citation type="journal article" date="2019" name="Int. J. Syst. Evol. Microbiol.">
        <title>The Global Catalogue of Microorganisms (GCM) 10K type strain sequencing project: providing services to taxonomists for standard genome sequencing and annotation.</title>
        <authorList>
            <consortium name="The Broad Institute Genomics Platform"/>
            <consortium name="The Broad Institute Genome Sequencing Center for Infectious Disease"/>
            <person name="Wu L."/>
            <person name="Ma J."/>
        </authorList>
    </citation>
    <scope>NUCLEOTIDE SEQUENCE [LARGE SCALE GENOMIC DNA]</scope>
    <source>
        <strain evidence="2">IBRC-M 10908</strain>
    </source>
</reference>